<feature type="region of interest" description="Disordered" evidence="1">
    <location>
        <begin position="1"/>
        <end position="25"/>
    </location>
</feature>
<dbReference type="AlphaFoldDB" id="A0A8T1PMD5"/>
<keyword evidence="3" id="KW-1185">Reference proteome</keyword>
<reference evidence="2" key="1">
    <citation type="submission" date="2020-12" db="EMBL/GenBank/DDBJ databases">
        <title>WGS assembly of Carya illinoinensis cv. Pawnee.</title>
        <authorList>
            <person name="Platts A."/>
            <person name="Shu S."/>
            <person name="Wright S."/>
            <person name="Barry K."/>
            <person name="Edger P."/>
            <person name="Pires J.C."/>
            <person name="Schmutz J."/>
        </authorList>
    </citation>
    <scope>NUCLEOTIDE SEQUENCE</scope>
    <source>
        <tissue evidence="2">Leaf</tissue>
    </source>
</reference>
<protein>
    <submittedName>
        <fullName evidence="2">Uncharacterized protein</fullName>
    </submittedName>
</protein>
<comment type="caution">
    <text evidence="2">The sequence shown here is derived from an EMBL/GenBank/DDBJ whole genome shotgun (WGS) entry which is preliminary data.</text>
</comment>
<proteinExistence type="predicted"/>
<sequence>MMVGKAQKQGYRGIPRERERPPGPPTFTTHNAICLRYRHAAHRPHFDAVRTFSLGFINNCPEGPTEDRHQLLFFFFFFWSWKLELALKIRYCSLFFFLFWSYFEWICSK</sequence>
<organism evidence="2 3">
    <name type="scientific">Carya illinoinensis</name>
    <name type="common">Pecan</name>
    <dbReference type="NCBI Taxonomy" id="32201"/>
    <lineage>
        <taxon>Eukaryota</taxon>
        <taxon>Viridiplantae</taxon>
        <taxon>Streptophyta</taxon>
        <taxon>Embryophyta</taxon>
        <taxon>Tracheophyta</taxon>
        <taxon>Spermatophyta</taxon>
        <taxon>Magnoliopsida</taxon>
        <taxon>eudicotyledons</taxon>
        <taxon>Gunneridae</taxon>
        <taxon>Pentapetalae</taxon>
        <taxon>rosids</taxon>
        <taxon>fabids</taxon>
        <taxon>Fagales</taxon>
        <taxon>Juglandaceae</taxon>
        <taxon>Carya</taxon>
    </lineage>
</organism>
<gene>
    <name evidence="2" type="ORF">CIPAW_09G080600</name>
</gene>
<evidence type="ECO:0000313" key="2">
    <source>
        <dbReference type="EMBL" id="KAG6641540.1"/>
    </source>
</evidence>
<evidence type="ECO:0000256" key="1">
    <source>
        <dbReference type="SAM" id="MobiDB-lite"/>
    </source>
</evidence>
<evidence type="ECO:0000313" key="3">
    <source>
        <dbReference type="Proteomes" id="UP000811609"/>
    </source>
</evidence>
<accession>A0A8T1PMD5</accession>
<dbReference type="Proteomes" id="UP000811609">
    <property type="component" value="Chromosome 9"/>
</dbReference>
<dbReference type="EMBL" id="CM031817">
    <property type="protein sequence ID" value="KAG6641540.1"/>
    <property type="molecule type" value="Genomic_DNA"/>
</dbReference>
<name>A0A8T1PMD5_CARIL</name>